<dbReference type="SUPFAM" id="SSF54160">
    <property type="entry name" value="Chromo domain-like"/>
    <property type="match status" value="2"/>
</dbReference>
<comment type="subcellular location">
    <subcellularLocation>
        <location evidence="1">Nucleus</location>
    </subcellularLocation>
</comment>
<evidence type="ECO:0000259" key="4">
    <source>
        <dbReference type="PROSITE" id="PS50013"/>
    </source>
</evidence>
<comment type="caution">
    <text evidence="5">The sequence shown here is derived from an EMBL/GenBank/DDBJ whole genome shotgun (WGS) entry which is preliminary data.</text>
</comment>
<keyword evidence="2" id="KW-0539">Nucleus</keyword>
<sequence>MGDDSDDSSQPKTSFSPEYIMEFQWKRRARFYKIKWRDSTEPDFTWEDAEDIEPLYPSLVENFWAQIDTRRGLSPNSSASEQSAASSTDGSSSEYDSAKDEDFKAPTESSSEDESFSADWKTVRSVEGMDKTLDGHVRVYIRWYDGRKTIHPLSVIKRKCAEQLLAFYERHLQIQGITLPD</sequence>
<dbReference type="RefSeq" id="XP_051447568.1">
    <property type="nucleotide sequence ID" value="XM_051586788.1"/>
</dbReference>
<evidence type="ECO:0000256" key="2">
    <source>
        <dbReference type="ARBA" id="ARBA00023242"/>
    </source>
</evidence>
<dbReference type="Pfam" id="PF01393">
    <property type="entry name" value="Chromo_shadow"/>
    <property type="match status" value="1"/>
</dbReference>
<dbReference type="GeneID" id="75912136"/>
<dbReference type="EMBL" id="MU620900">
    <property type="protein sequence ID" value="KAI8582564.1"/>
    <property type="molecule type" value="Genomic_DNA"/>
</dbReference>
<accession>A0AAD5EFK7</accession>
<feature type="compositionally biased region" description="Low complexity" evidence="3">
    <location>
        <begin position="74"/>
        <end position="95"/>
    </location>
</feature>
<organism evidence="5 6">
    <name type="scientific">Umbelopsis ramanniana AG</name>
    <dbReference type="NCBI Taxonomy" id="1314678"/>
    <lineage>
        <taxon>Eukaryota</taxon>
        <taxon>Fungi</taxon>
        <taxon>Fungi incertae sedis</taxon>
        <taxon>Mucoromycota</taxon>
        <taxon>Mucoromycotina</taxon>
        <taxon>Umbelopsidomycetes</taxon>
        <taxon>Umbelopsidales</taxon>
        <taxon>Umbelopsidaceae</taxon>
        <taxon>Umbelopsis</taxon>
    </lineage>
</organism>
<dbReference type="AlphaFoldDB" id="A0AAD5EFK7"/>
<evidence type="ECO:0000256" key="3">
    <source>
        <dbReference type="SAM" id="MobiDB-lite"/>
    </source>
</evidence>
<dbReference type="InterPro" id="IPR016197">
    <property type="entry name" value="Chromo-like_dom_sf"/>
</dbReference>
<dbReference type="Gene3D" id="2.40.50.40">
    <property type="match status" value="2"/>
</dbReference>
<dbReference type="SMART" id="SM00300">
    <property type="entry name" value="ChSh"/>
    <property type="match status" value="1"/>
</dbReference>
<dbReference type="PROSITE" id="PS50013">
    <property type="entry name" value="CHROMO_2"/>
    <property type="match status" value="1"/>
</dbReference>
<protein>
    <recommendedName>
        <fullName evidence="4">Chromo domain-containing protein</fullName>
    </recommendedName>
</protein>
<dbReference type="Proteomes" id="UP001206595">
    <property type="component" value="Unassembled WGS sequence"/>
</dbReference>
<dbReference type="InterPro" id="IPR008251">
    <property type="entry name" value="Chromo_shadow_dom"/>
</dbReference>
<gene>
    <name evidence="5" type="ORF">K450DRAFT_227765</name>
</gene>
<dbReference type="CDD" id="cd00024">
    <property type="entry name" value="CD_CSD"/>
    <property type="match status" value="1"/>
</dbReference>
<dbReference type="InterPro" id="IPR000953">
    <property type="entry name" value="Chromo/chromo_shadow_dom"/>
</dbReference>
<feature type="compositionally biased region" description="Basic and acidic residues" evidence="3">
    <location>
        <begin position="96"/>
        <end position="105"/>
    </location>
</feature>
<keyword evidence="6" id="KW-1185">Reference proteome</keyword>
<reference evidence="5" key="1">
    <citation type="submission" date="2021-06" db="EMBL/GenBank/DDBJ databases">
        <authorList>
            <consortium name="DOE Joint Genome Institute"/>
            <person name="Mondo S.J."/>
            <person name="Amses K.R."/>
            <person name="Simmons D.R."/>
            <person name="Longcore J.E."/>
            <person name="Seto K."/>
            <person name="Alves G.H."/>
            <person name="Bonds A.E."/>
            <person name="Quandt C.A."/>
            <person name="Davis W.J."/>
            <person name="Chang Y."/>
            <person name="Letcher P.M."/>
            <person name="Powell M.J."/>
            <person name="Kuo A."/>
            <person name="Labutti K."/>
            <person name="Pangilinan J."/>
            <person name="Andreopoulos W."/>
            <person name="Tritt A."/>
            <person name="Riley R."/>
            <person name="Hundley H."/>
            <person name="Johnson J."/>
            <person name="Lipzen A."/>
            <person name="Barry K."/>
            <person name="Berbee M.L."/>
            <person name="Buchler N.E."/>
            <person name="Grigoriev I.V."/>
            <person name="Spatafora J.W."/>
            <person name="Stajich J.E."/>
            <person name="James T.Y."/>
        </authorList>
    </citation>
    <scope>NUCLEOTIDE SEQUENCE</scope>
    <source>
        <strain evidence="5">AG</strain>
    </source>
</reference>
<name>A0AAD5EFK7_UMBRA</name>
<dbReference type="GO" id="GO:0005634">
    <property type="term" value="C:nucleus"/>
    <property type="evidence" value="ECO:0007669"/>
    <property type="project" value="UniProtKB-SubCell"/>
</dbReference>
<evidence type="ECO:0000313" key="5">
    <source>
        <dbReference type="EMBL" id="KAI8582564.1"/>
    </source>
</evidence>
<proteinExistence type="predicted"/>
<feature type="domain" description="Chromo" evidence="4">
    <location>
        <begin position="15"/>
        <end position="75"/>
    </location>
</feature>
<evidence type="ECO:0000256" key="1">
    <source>
        <dbReference type="ARBA" id="ARBA00004123"/>
    </source>
</evidence>
<feature type="region of interest" description="Disordered" evidence="3">
    <location>
        <begin position="71"/>
        <end position="116"/>
    </location>
</feature>
<dbReference type="Pfam" id="PF00385">
    <property type="entry name" value="Chromo"/>
    <property type="match status" value="1"/>
</dbReference>
<dbReference type="InterPro" id="IPR023780">
    <property type="entry name" value="Chromo_domain"/>
</dbReference>
<evidence type="ECO:0000313" key="6">
    <source>
        <dbReference type="Proteomes" id="UP001206595"/>
    </source>
</evidence>
<reference evidence="5" key="2">
    <citation type="journal article" date="2022" name="Proc. Natl. Acad. Sci. U.S.A.">
        <title>Diploid-dominant life cycles characterize the early evolution of Fungi.</title>
        <authorList>
            <person name="Amses K.R."/>
            <person name="Simmons D.R."/>
            <person name="Longcore J.E."/>
            <person name="Mondo S.J."/>
            <person name="Seto K."/>
            <person name="Jeronimo G.H."/>
            <person name="Bonds A.E."/>
            <person name="Quandt C.A."/>
            <person name="Davis W.J."/>
            <person name="Chang Y."/>
            <person name="Federici B.A."/>
            <person name="Kuo A."/>
            <person name="LaButti K."/>
            <person name="Pangilinan J."/>
            <person name="Andreopoulos W."/>
            <person name="Tritt A."/>
            <person name="Riley R."/>
            <person name="Hundley H."/>
            <person name="Johnson J."/>
            <person name="Lipzen A."/>
            <person name="Barry K."/>
            <person name="Lang B.F."/>
            <person name="Cuomo C.A."/>
            <person name="Buchler N.E."/>
            <person name="Grigoriev I.V."/>
            <person name="Spatafora J.W."/>
            <person name="Stajich J.E."/>
            <person name="James T.Y."/>
        </authorList>
    </citation>
    <scope>NUCLEOTIDE SEQUENCE</scope>
    <source>
        <strain evidence="5">AG</strain>
    </source>
</reference>